<dbReference type="EMBL" id="CP064939">
    <property type="protein sequence ID" value="QPH39322.1"/>
    <property type="molecule type" value="Genomic_DNA"/>
</dbReference>
<dbReference type="PROSITE" id="PS51257">
    <property type="entry name" value="PROKAR_LIPOPROTEIN"/>
    <property type="match status" value="1"/>
</dbReference>
<dbReference type="KEGG" id="pex:IZT61_20125"/>
<evidence type="ECO:0000313" key="2">
    <source>
        <dbReference type="Proteomes" id="UP000594759"/>
    </source>
</evidence>
<dbReference type="RefSeq" id="WP_196098789.1">
    <property type="nucleotide sequence ID" value="NZ_CP064939.1"/>
</dbReference>
<gene>
    <name evidence="1" type="ORF">IZT61_20125</name>
</gene>
<dbReference type="AlphaFoldDB" id="A0A7S9PZ69"/>
<sequence length="414" mass="44859">MKVNFTSAFVALALATTIVSCSKKSDNPVSENPGNYILTVTPVASTAVADYLLTANNLESGTISTAGNGVEQDGTYRYYVTHNNKFFSMLYGQGNPGAVTTYNILGGKLNKISNFQTETVQTFAPVNDDLLLVKLPRTINATGATNATWYQVNTNSLLIAANGALDAMAPANNGEIAHFSWLQQVGNKVFAPFFSIKNGSFWTDHPDEAWIAVYSYPGMQLEKTIKDNRTSFIGRYFRNGLGVVENGDVYAFSSSVAVNENTETAVATDSKLTSTKPSAITRIKANTTEFDQNYYFNFENALPGYYITTWMYIGGNNFVAHVQPKSAKGAYTDGTELAIVNVVDKSVRKVTGLPADIKSITWNNYTPKDGKTAYFGVNLTSGIGYIYKVNAETATATQGLKVEGGTITAVQHLD</sequence>
<accession>A0A7S9PZ69</accession>
<protein>
    <submittedName>
        <fullName evidence="1">DUF4374 domain-containing protein</fullName>
    </submittedName>
</protein>
<dbReference type="Pfam" id="PF14298">
    <property type="entry name" value="DUF4374"/>
    <property type="match status" value="2"/>
</dbReference>
<evidence type="ECO:0000313" key="1">
    <source>
        <dbReference type="EMBL" id="QPH39322.1"/>
    </source>
</evidence>
<reference evidence="1 2" key="1">
    <citation type="submission" date="2020-11" db="EMBL/GenBank/DDBJ databases">
        <title>Pedobacter endophytica, an endophytic bacteria isolated form Carex pumila.</title>
        <authorList>
            <person name="Peng Y."/>
            <person name="Jiang L."/>
            <person name="Lee J."/>
        </authorList>
    </citation>
    <scope>NUCLEOTIDE SEQUENCE [LARGE SCALE GENOMIC DNA]</scope>
    <source>
        <strain evidence="1 2">JBR3-12</strain>
    </source>
</reference>
<dbReference type="InterPro" id="IPR025401">
    <property type="entry name" value="DUF4374"/>
</dbReference>
<name>A0A7S9PZ69_9SPHI</name>
<organism evidence="1 2">
    <name type="scientific">Pedobacter endophyticus</name>
    <dbReference type="NCBI Taxonomy" id="2789740"/>
    <lineage>
        <taxon>Bacteria</taxon>
        <taxon>Pseudomonadati</taxon>
        <taxon>Bacteroidota</taxon>
        <taxon>Sphingobacteriia</taxon>
        <taxon>Sphingobacteriales</taxon>
        <taxon>Sphingobacteriaceae</taxon>
        <taxon>Pedobacter</taxon>
    </lineage>
</organism>
<dbReference type="Proteomes" id="UP000594759">
    <property type="component" value="Chromosome"/>
</dbReference>
<proteinExistence type="predicted"/>
<keyword evidence="2" id="KW-1185">Reference proteome</keyword>